<evidence type="ECO:0000313" key="8">
    <source>
        <dbReference type="Proteomes" id="UP001157017"/>
    </source>
</evidence>
<dbReference type="Gene3D" id="1.20.1250.20">
    <property type="entry name" value="MFS general substrate transporter like domains"/>
    <property type="match status" value="1"/>
</dbReference>
<gene>
    <name evidence="7" type="ORF">GCM10025868_10230</name>
</gene>
<evidence type="ECO:0000256" key="3">
    <source>
        <dbReference type="ARBA" id="ARBA00022989"/>
    </source>
</evidence>
<comment type="caution">
    <text evidence="7">The sequence shown here is derived from an EMBL/GenBank/DDBJ whole genome shotgun (WGS) entry which is preliminary data.</text>
</comment>
<evidence type="ECO:0000313" key="7">
    <source>
        <dbReference type="EMBL" id="GMA85773.1"/>
    </source>
</evidence>
<evidence type="ECO:0000256" key="4">
    <source>
        <dbReference type="ARBA" id="ARBA00023136"/>
    </source>
</evidence>
<evidence type="ECO:0000256" key="1">
    <source>
        <dbReference type="ARBA" id="ARBA00004651"/>
    </source>
</evidence>
<reference evidence="8" key="1">
    <citation type="journal article" date="2019" name="Int. J. Syst. Evol. Microbiol.">
        <title>The Global Catalogue of Microorganisms (GCM) 10K type strain sequencing project: providing services to taxonomists for standard genome sequencing and annotation.</title>
        <authorList>
            <consortium name="The Broad Institute Genomics Platform"/>
            <consortium name="The Broad Institute Genome Sequencing Center for Infectious Disease"/>
            <person name="Wu L."/>
            <person name="Ma J."/>
        </authorList>
    </citation>
    <scope>NUCLEOTIDE SEQUENCE [LARGE SCALE GENOMIC DNA]</scope>
    <source>
        <strain evidence="8">NBRC 108730</strain>
    </source>
</reference>
<keyword evidence="3 5" id="KW-1133">Transmembrane helix</keyword>
<evidence type="ECO:0000256" key="2">
    <source>
        <dbReference type="ARBA" id="ARBA00022692"/>
    </source>
</evidence>
<feature type="transmembrane region" description="Helical" evidence="5">
    <location>
        <begin position="29"/>
        <end position="50"/>
    </location>
</feature>
<dbReference type="InterPro" id="IPR036259">
    <property type="entry name" value="MFS_trans_sf"/>
</dbReference>
<accession>A0ABQ6JEB7</accession>
<proteinExistence type="predicted"/>
<keyword evidence="8" id="KW-1185">Reference proteome</keyword>
<feature type="domain" description="Major facilitator superfamily (MFS) profile" evidence="6">
    <location>
        <begin position="1"/>
        <end position="118"/>
    </location>
</feature>
<dbReference type="Proteomes" id="UP001157017">
    <property type="component" value="Unassembled WGS sequence"/>
</dbReference>
<dbReference type="PROSITE" id="PS50850">
    <property type="entry name" value="MFS"/>
    <property type="match status" value="1"/>
</dbReference>
<evidence type="ECO:0000259" key="6">
    <source>
        <dbReference type="PROSITE" id="PS50850"/>
    </source>
</evidence>
<organism evidence="7 8">
    <name type="scientific">Angustibacter aerolatus</name>
    <dbReference type="NCBI Taxonomy" id="1162965"/>
    <lineage>
        <taxon>Bacteria</taxon>
        <taxon>Bacillati</taxon>
        <taxon>Actinomycetota</taxon>
        <taxon>Actinomycetes</taxon>
        <taxon>Kineosporiales</taxon>
        <taxon>Kineosporiaceae</taxon>
    </lineage>
</organism>
<protein>
    <recommendedName>
        <fullName evidence="6">Major facilitator superfamily (MFS) profile domain-containing protein</fullName>
    </recommendedName>
</protein>
<dbReference type="InterPro" id="IPR020846">
    <property type="entry name" value="MFS_dom"/>
</dbReference>
<feature type="transmembrane region" description="Helical" evidence="5">
    <location>
        <begin position="90"/>
        <end position="109"/>
    </location>
</feature>
<comment type="subcellular location">
    <subcellularLocation>
        <location evidence="1">Cell membrane</location>
        <topology evidence="1">Multi-pass membrane protein</topology>
    </subcellularLocation>
</comment>
<evidence type="ECO:0000256" key="5">
    <source>
        <dbReference type="SAM" id="Phobius"/>
    </source>
</evidence>
<name>A0ABQ6JEB7_9ACTN</name>
<keyword evidence="2 5" id="KW-0812">Transmembrane</keyword>
<keyword evidence="4 5" id="KW-0472">Membrane</keyword>
<dbReference type="EMBL" id="BSUZ01000001">
    <property type="protein sequence ID" value="GMA85773.1"/>
    <property type="molecule type" value="Genomic_DNA"/>
</dbReference>
<dbReference type="SUPFAM" id="SSF103473">
    <property type="entry name" value="MFS general substrate transporter"/>
    <property type="match status" value="1"/>
</dbReference>
<feature type="transmembrane region" description="Helical" evidence="5">
    <location>
        <begin position="62"/>
        <end position="84"/>
    </location>
</feature>
<sequence length="118" mass="11485">MLRAAGLVGGVGLLLVVLARGPAVAVAGFGLTGLGLAVVAPLAFATTDRLPDRLRDTAIARLNLANYVGVLAGGAVVGALGTAGSLRAGYLAPLVAGLAVTGLAPAFAARRTAAQEAR</sequence>